<sequence length="102" mass="11322">SRARPLQAADRSSRVAAGKGTRLGEARAWPALAPAPPSQQVRWPTTRQARERRGPVISLRRLICTCRQVGSSRREPVVAKESPLRENSFASIRAELGPRDRK</sequence>
<evidence type="ECO:0000313" key="3">
    <source>
        <dbReference type="Proteomes" id="UP000594638"/>
    </source>
</evidence>
<feature type="compositionally biased region" description="Polar residues" evidence="1">
    <location>
        <begin position="38"/>
        <end position="47"/>
    </location>
</feature>
<name>A0A8S0TJ91_OLEEU</name>
<organism evidence="2 3">
    <name type="scientific">Olea europaea subsp. europaea</name>
    <dbReference type="NCBI Taxonomy" id="158383"/>
    <lineage>
        <taxon>Eukaryota</taxon>
        <taxon>Viridiplantae</taxon>
        <taxon>Streptophyta</taxon>
        <taxon>Embryophyta</taxon>
        <taxon>Tracheophyta</taxon>
        <taxon>Spermatophyta</taxon>
        <taxon>Magnoliopsida</taxon>
        <taxon>eudicotyledons</taxon>
        <taxon>Gunneridae</taxon>
        <taxon>Pentapetalae</taxon>
        <taxon>asterids</taxon>
        <taxon>lamiids</taxon>
        <taxon>Lamiales</taxon>
        <taxon>Oleaceae</taxon>
        <taxon>Oleeae</taxon>
        <taxon>Olea</taxon>
    </lineage>
</organism>
<comment type="caution">
    <text evidence="2">The sequence shown here is derived from an EMBL/GenBank/DDBJ whole genome shotgun (WGS) entry which is preliminary data.</text>
</comment>
<keyword evidence="3" id="KW-1185">Reference proteome</keyword>
<feature type="non-terminal residue" evidence="2">
    <location>
        <position position="1"/>
    </location>
</feature>
<dbReference type="Proteomes" id="UP000594638">
    <property type="component" value="Unassembled WGS sequence"/>
</dbReference>
<reference evidence="2 3" key="1">
    <citation type="submission" date="2019-12" db="EMBL/GenBank/DDBJ databases">
        <authorList>
            <person name="Alioto T."/>
            <person name="Alioto T."/>
            <person name="Gomez Garrido J."/>
        </authorList>
    </citation>
    <scope>NUCLEOTIDE SEQUENCE [LARGE SCALE GENOMIC DNA]</scope>
</reference>
<feature type="region of interest" description="Disordered" evidence="1">
    <location>
        <begin position="1"/>
        <end position="54"/>
    </location>
</feature>
<dbReference type="AlphaFoldDB" id="A0A8S0TJ91"/>
<evidence type="ECO:0000313" key="2">
    <source>
        <dbReference type="EMBL" id="CAA3004728.1"/>
    </source>
</evidence>
<gene>
    <name evidence="2" type="ORF">OLEA9_A004034</name>
</gene>
<dbReference type="Gramene" id="OE9A004034T1">
    <property type="protein sequence ID" value="OE9A004034C1"/>
    <property type="gene ID" value="OE9A004034"/>
</dbReference>
<proteinExistence type="predicted"/>
<evidence type="ECO:0000256" key="1">
    <source>
        <dbReference type="SAM" id="MobiDB-lite"/>
    </source>
</evidence>
<dbReference type="EMBL" id="CACTIH010006446">
    <property type="protein sequence ID" value="CAA3004728.1"/>
    <property type="molecule type" value="Genomic_DNA"/>
</dbReference>
<accession>A0A8S0TJ91</accession>
<protein>
    <submittedName>
        <fullName evidence="2">Uncharacterized protein</fullName>
    </submittedName>
</protein>